<accession>A0AAV6UC70</accession>
<dbReference type="Proteomes" id="UP000827092">
    <property type="component" value="Unassembled WGS sequence"/>
</dbReference>
<organism evidence="3 4">
    <name type="scientific">Oedothorax gibbosus</name>
    <dbReference type="NCBI Taxonomy" id="931172"/>
    <lineage>
        <taxon>Eukaryota</taxon>
        <taxon>Metazoa</taxon>
        <taxon>Ecdysozoa</taxon>
        <taxon>Arthropoda</taxon>
        <taxon>Chelicerata</taxon>
        <taxon>Arachnida</taxon>
        <taxon>Araneae</taxon>
        <taxon>Araneomorphae</taxon>
        <taxon>Entelegynae</taxon>
        <taxon>Araneoidea</taxon>
        <taxon>Linyphiidae</taxon>
        <taxon>Erigoninae</taxon>
        <taxon>Oedothorax</taxon>
    </lineage>
</organism>
<evidence type="ECO:0000256" key="2">
    <source>
        <dbReference type="SAM" id="Phobius"/>
    </source>
</evidence>
<reference evidence="3 4" key="1">
    <citation type="journal article" date="2022" name="Nat. Ecol. Evol.">
        <title>A masculinizing supergene underlies an exaggerated male reproductive morph in a spider.</title>
        <authorList>
            <person name="Hendrickx F."/>
            <person name="De Corte Z."/>
            <person name="Sonet G."/>
            <person name="Van Belleghem S.M."/>
            <person name="Kostlbacher S."/>
            <person name="Vangestel C."/>
        </authorList>
    </citation>
    <scope>NUCLEOTIDE SEQUENCE [LARGE SCALE GENOMIC DNA]</scope>
    <source>
        <strain evidence="3">W744_W776</strain>
    </source>
</reference>
<keyword evidence="2" id="KW-1133">Transmembrane helix</keyword>
<evidence type="ECO:0000313" key="4">
    <source>
        <dbReference type="Proteomes" id="UP000827092"/>
    </source>
</evidence>
<comment type="caution">
    <text evidence="3">The sequence shown here is derived from an EMBL/GenBank/DDBJ whole genome shotgun (WGS) entry which is preliminary data.</text>
</comment>
<keyword evidence="2" id="KW-0812">Transmembrane</keyword>
<sequence length="133" mass="14923">MKTFNAKHNEKSPTLSSPVASVSPANPKTDDRKNKRRKKKRIKKVPKKTGQNNGMDNTSLEDLRLSARTEFEHERDMLLTTLASVVKIICFLRERENGRAKSLFGILSSLVGIACCALFELTASFNQSIDRIS</sequence>
<keyword evidence="2" id="KW-0472">Membrane</keyword>
<protein>
    <submittedName>
        <fullName evidence="3">Uncharacterized protein</fullName>
    </submittedName>
</protein>
<feature type="transmembrane region" description="Helical" evidence="2">
    <location>
        <begin position="103"/>
        <end position="125"/>
    </location>
</feature>
<feature type="compositionally biased region" description="Low complexity" evidence="1">
    <location>
        <begin position="16"/>
        <end position="27"/>
    </location>
</feature>
<evidence type="ECO:0000313" key="3">
    <source>
        <dbReference type="EMBL" id="KAG8181774.1"/>
    </source>
</evidence>
<proteinExistence type="predicted"/>
<gene>
    <name evidence="3" type="ORF">JTE90_018081</name>
</gene>
<name>A0AAV6UC70_9ARAC</name>
<evidence type="ECO:0000256" key="1">
    <source>
        <dbReference type="SAM" id="MobiDB-lite"/>
    </source>
</evidence>
<feature type="region of interest" description="Disordered" evidence="1">
    <location>
        <begin position="1"/>
        <end position="61"/>
    </location>
</feature>
<dbReference type="AlphaFoldDB" id="A0AAV6UC70"/>
<feature type="compositionally biased region" description="Basic residues" evidence="1">
    <location>
        <begin position="34"/>
        <end position="47"/>
    </location>
</feature>
<feature type="compositionally biased region" description="Polar residues" evidence="1">
    <location>
        <begin position="50"/>
        <end position="60"/>
    </location>
</feature>
<keyword evidence="4" id="KW-1185">Reference proteome</keyword>
<dbReference type="EMBL" id="JAFNEN010000497">
    <property type="protein sequence ID" value="KAG8181774.1"/>
    <property type="molecule type" value="Genomic_DNA"/>
</dbReference>